<keyword evidence="1" id="KW-0645">Protease</keyword>
<dbReference type="GO" id="GO:0046872">
    <property type="term" value="F:metal ion binding"/>
    <property type="evidence" value="ECO:0007669"/>
    <property type="project" value="UniProtKB-KW"/>
</dbReference>
<sequence>MSKNLNSYIDANMEKYIDRLKELCDQPSVAAQNKGMDECAFLVEKQLKEVGLDTKVFYPQGGYPIIYGEIKGKSPLTLMLYNHYDVQPAEPLHEWKTEPFKTTIVGDKIYARGTSDNKGNITARLAAIEAILKTSGELPITIKYVIEGEEEIGSPSLPKFIEENKDLLKADACIWESGFKDDQDRPIIRLGNKGLCYVELWTDTAKVDLHDMYAPLIENAAWRLILALSTLKTTNDQILINGFFSQVEEWHPSELERVDKLLTFSLFLSKPLKKYIKNCESIWISMVSLTSKQN</sequence>
<dbReference type="InterPro" id="IPR051458">
    <property type="entry name" value="Cyt/Met_Dipeptidase"/>
</dbReference>
<dbReference type="RefSeq" id="WP_034421830.1">
    <property type="nucleotide sequence ID" value="NZ_CP045798.1"/>
</dbReference>
<protein>
    <submittedName>
        <fullName evidence="4">M20/M25/M40 family metallo-hydrolase</fullName>
    </submittedName>
</protein>
<proteinExistence type="predicted"/>
<keyword evidence="5" id="KW-1185">Reference proteome</keyword>
<dbReference type="AlphaFoldDB" id="A0A7G6E6B4"/>
<keyword evidence="2" id="KW-0479">Metal-binding</keyword>
<dbReference type="KEGG" id="tfr:BR63_15855"/>
<dbReference type="GO" id="GO:0006508">
    <property type="term" value="P:proteolysis"/>
    <property type="evidence" value="ECO:0007669"/>
    <property type="project" value="UniProtKB-KW"/>
</dbReference>
<organism evidence="4 5">
    <name type="scientific">Thermanaerosceptrum fracticalcis</name>
    <dbReference type="NCBI Taxonomy" id="1712410"/>
    <lineage>
        <taxon>Bacteria</taxon>
        <taxon>Bacillati</taxon>
        <taxon>Bacillota</taxon>
        <taxon>Clostridia</taxon>
        <taxon>Eubacteriales</taxon>
        <taxon>Peptococcaceae</taxon>
        <taxon>Thermanaerosceptrum</taxon>
    </lineage>
</organism>
<dbReference type="Gene3D" id="3.40.630.10">
    <property type="entry name" value="Zn peptidases"/>
    <property type="match status" value="1"/>
</dbReference>
<evidence type="ECO:0000256" key="3">
    <source>
        <dbReference type="ARBA" id="ARBA00022801"/>
    </source>
</evidence>
<dbReference type="InterPro" id="IPR002933">
    <property type="entry name" value="Peptidase_M20"/>
</dbReference>
<dbReference type="SUPFAM" id="SSF53187">
    <property type="entry name" value="Zn-dependent exopeptidases"/>
    <property type="match status" value="1"/>
</dbReference>
<dbReference type="Proteomes" id="UP000515847">
    <property type="component" value="Chromosome"/>
</dbReference>
<evidence type="ECO:0000256" key="1">
    <source>
        <dbReference type="ARBA" id="ARBA00022670"/>
    </source>
</evidence>
<name>A0A7G6E6B4_THEFR</name>
<dbReference type="OrthoDB" id="9792335at2"/>
<dbReference type="EMBL" id="CP045798">
    <property type="protein sequence ID" value="QNB47618.1"/>
    <property type="molecule type" value="Genomic_DNA"/>
</dbReference>
<evidence type="ECO:0000313" key="5">
    <source>
        <dbReference type="Proteomes" id="UP000515847"/>
    </source>
</evidence>
<dbReference type="PANTHER" id="PTHR43270:SF8">
    <property type="entry name" value="DI- AND TRIPEPTIDASE DUG2-RELATED"/>
    <property type="match status" value="1"/>
</dbReference>
<dbReference type="GO" id="GO:0008233">
    <property type="term" value="F:peptidase activity"/>
    <property type="evidence" value="ECO:0007669"/>
    <property type="project" value="UniProtKB-KW"/>
</dbReference>
<gene>
    <name evidence="4" type="ORF">BR63_15855</name>
</gene>
<evidence type="ECO:0000256" key="2">
    <source>
        <dbReference type="ARBA" id="ARBA00022723"/>
    </source>
</evidence>
<accession>A0A7G6E6B4</accession>
<dbReference type="PANTHER" id="PTHR43270">
    <property type="entry name" value="BETA-ALA-HIS DIPEPTIDASE"/>
    <property type="match status" value="1"/>
</dbReference>
<dbReference type="Pfam" id="PF01546">
    <property type="entry name" value="Peptidase_M20"/>
    <property type="match status" value="1"/>
</dbReference>
<reference evidence="4 5" key="1">
    <citation type="journal article" date="2019" name="Front. Microbiol.">
        <title>Thermoanaerosceptrum fracticalcis gen. nov. sp. nov., a Novel Fumarate-Fermenting Microorganism From a Deep Fractured Carbonate Aquifer of the US Great Basin.</title>
        <authorList>
            <person name="Hamilton-Brehm S.D."/>
            <person name="Stewart L.E."/>
            <person name="Zavarin M."/>
            <person name="Caldwell M."/>
            <person name="Lawson P.A."/>
            <person name="Onstott T.C."/>
            <person name="Grzymski J."/>
            <person name="Neveux I."/>
            <person name="Lollar B.S."/>
            <person name="Russell C.E."/>
            <person name="Moser D.P."/>
        </authorList>
    </citation>
    <scope>NUCLEOTIDE SEQUENCE [LARGE SCALE GENOMIC DNA]</scope>
    <source>
        <strain evidence="4 5">DRI-13</strain>
    </source>
</reference>
<keyword evidence="3 4" id="KW-0378">Hydrolase</keyword>
<evidence type="ECO:0000313" key="4">
    <source>
        <dbReference type="EMBL" id="QNB47618.1"/>
    </source>
</evidence>